<protein>
    <submittedName>
        <fullName evidence="3">Uncharacterized protein</fullName>
    </submittedName>
</protein>
<feature type="compositionally biased region" description="Basic and acidic residues" evidence="1">
    <location>
        <begin position="234"/>
        <end position="248"/>
    </location>
</feature>
<dbReference type="STRING" id="1165861.A0A0L0V6L8"/>
<feature type="transmembrane region" description="Helical" evidence="2">
    <location>
        <begin position="54"/>
        <end position="74"/>
    </location>
</feature>
<feature type="compositionally biased region" description="Polar residues" evidence="1">
    <location>
        <begin position="199"/>
        <end position="220"/>
    </location>
</feature>
<keyword evidence="4" id="KW-1185">Reference proteome</keyword>
<dbReference type="EMBL" id="AJIL01000108">
    <property type="protein sequence ID" value="KNE94831.1"/>
    <property type="molecule type" value="Genomic_DNA"/>
</dbReference>
<evidence type="ECO:0000313" key="3">
    <source>
        <dbReference type="EMBL" id="KNE94831.1"/>
    </source>
</evidence>
<keyword evidence="2" id="KW-0812">Transmembrane</keyword>
<evidence type="ECO:0000256" key="2">
    <source>
        <dbReference type="SAM" id="Phobius"/>
    </source>
</evidence>
<proteinExistence type="predicted"/>
<organism evidence="3 4">
    <name type="scientific">Puccinia striiformis f. sp. tritici PST-78</name>
    <dbReference type="NCBI Taxonomy" id="1165861"/>
    <lineage>
        <taxon>Eukaryota</taxon>
        <taxon>Fungi</taxon>
        <taxon>Dikarya</taxon>
        <taxon>Basidiomycota</taxon>
        <taxon>Pucciniomycotina</taxon>
        <taxon>Pucciniomycetes</taxon>
        <taxon>Pucciniales</taxon>
        <taxon>Pucciniaceae</taxon>
        <taxon>Puccinia</taxon>
    </lineage>
</organism>
<gene>
    <name evidence="3" type="ORF">PSTG_11841</name>
</gene>
<comment type="caution">
    <text evidence="3">The sequence shown here is derived from an EMBL/GenBank/DDBJ whole genome shotgun (WGS) entry which is preliminary data.</text>
</comment>
<evidence type="ECO:0000256" key="1">
    <source>
        <dbReference type="SAM" id="MobiDB-lite"/>
    </source>
</evidence>
<keyword evidence="2" id="KW-1133">Transmembrane helix</keyword>
<dbReference type="OrthoDB" id="2588793at2759"/>
<accession>A0A0L0V6L8</accession>
<feature type="region of interest" description="Disordered" evidence="1">
    <location>
        <begin position="195"/>
        <end position="248"/>
    </location>
</feature>
<dbReference type="AlphaFoldDB" id="A0A0L0V6L8"/>
<reference evidence="4" key="1">
    <citation type="submission" date="2014-03" db="EMBL/GenBank/DDBJ databases">
        <title>The Genome Sequence of Puccinia striiformis f. sp. tritici PST-78.</title>
        <authorList>
            <consortium name="The Broad Institute Genome Sequencing Platform"/>
            <person name="Cuomo C."/>
            <person name="Hulbert S."/>
            <person name="Chen X."/>
            <person name="Walker B."/>
            <person name="Young S.K."/>
            <person name="Zeng Q."/>
            <person name="Gargeya S."/>
            <person name="Fitzgerald M."/>
            <person name="Haas B."/>
            <person name="Abouelleil A."/>
            <person name="Alvarado L."/>
            <person name="Arachchi H.M."/>
            <person name="Berlin A.M."/>
            <person name="Chapman S.B."/>
            <person name="Goldberg J."/>
            <person name="Griggs A."/>
            <person name="Gujja S."/>
            <person name="Hansen M."/>
            <person name="Howarth C."/>
            <person name="Imamovic A."/>
            <person name="Larimer J."/>
            <person name="McCowan C."/>
            <person name="Montmayeur A."/>
            <person name="Murphy C."/>
            <person name="Neiman D."/>
            <person name="Pearson M."/>
            <person name="Priest M."/>
            <person name="Roberts A."/>
            <person name="Saif S."/>
            <person name="Shea T."/>
            <person name="Sisk P."/>
            <person name="Sykes S."/>
            <person name="Wortman J."/>
            <person name="Nusbaum C."/>
            <person name="Birren B."/>
        </authorList>
    </citation>
    <scope>NUCLEOTIDE SEQUENCE [LARGE SCALE GENOMIC DNA]</scope>
    <source>
        <strain evidence="4">race PST-78</strain>
    </source>
</reference>
<feature type="region of interest" description="Disordered" evidence="1">
    <location>
        <begin position="510"/>
        <end position="530"/>
    </location>
</feature>
<feature type="compositionally biased region" description="Low complexity" evidence="1">
    <location>
        <begin position="518"/>
        <end position="530"/>
    </location>
</feature>
<evidence type="ECO:0000313" key="4">
    <source>
        <dbReference type="Proteomes" id="UP000054564"/>
    </source>
</evidence>
<name>A0A0L0V6L8_9BASI</name>
<dbReference type="Proteomes" id="UP000054564">
    <property type="component" value="Unassembled WGS sequence"/>
</dbReference>
<keyword evidence="2" id="KW-0472">Membrane</keyword>
<sequence>MVNRAFSVLNNYFSTTASKNKNSNEYIPLHHHHQASHQEDQELPKTKNENSLPVKLLTTTLIVLTLISLLILYLTTPSTKTTYHQDWDLKLTELPSQDNPDTCEPFNQAGYLNYDPDHILDNNWVPFNRKCPTISLLKPLVNDLSKLHSQPNPLSFALPWLVNRTVVLIGDSIERFHARDFCDILSATTEPPYHEISENGFSPSKSNQSTPSRSFYVNSKDSPELKPPQYLFNPDDRDAVPSDWPSDQRQKYRDHHLEWADRDNIRTSPWICEVPSYGFRIVTLFTFGVEPYKSGSYYSDQDWFISPSSFIDKLHHTLLPLLENLSRERNEPRIRHPDLIEVSSGLWDLRQWSEEDSRLNNITLDDSTELVYRSLSFTRLEWWAERVTTLLKAIDTAFPSNKDNATAPILWRSLHHTRRHSVAPYSRVEQLDQYARLLIHTLKNNETIANPSLANRLKFDNWGRKMLGFENHFRDPVHPKAVPGSVLWSDMMLWELRKAVAIPSPDDHSVLSSSFKHSGQSVSSPHSSSS</sequence>